<dbReference type="GeneID" id="20315851"/>
<organism evidence="1 2">
    <name type="scientific">Opisthorchis viverrini</name>
    <name type="common">Southeast Asian liver fluke</name>
    <dbReference type="NCBI Taxonomy" id="6198"/>
    <lineage>
        <taxon>Eukaryota</taxon>
        <taxon>Metazoa</taxon>
        <taxon>Spiralia</taxon>
        <taxon>Lophotrochozoa</taxon>
        <taxon>Platyhelminthes</taxon>
        <taxon>Trematoda</taxon>
        <taxon>Digenea</taxon>
        <taxon>Opisthorchiida</taxon>
        <taxon>Opisthorchiata</taxon>
        <taxon>Opisthorchiidae</taxon>
        <taxon>Opisthorchis</taxon>
    </lineage>
</organism>
<name>A0A074ZYU6_OPIVI</name>
<accession>A0A074ZYU6</accession>
<dbReference type="Proteomes" id="UP000054324">
    <property type="component" value="Unassembled WGS sequence"/>
</dbReference>
<reference evidence="1 2" key="1">
    <citation type="submission" date="2013-11" db="EMBL/GenBank/DDBJ databases">
        <title>Opisthorchis viverrini - life in the bile duct.</title>
        <authorList>
            <person name="Young N.D."/>
            <person name="Nagarajan N."/>
            <person name="Lin S.J."/>
            <person name="Korhonen P.K."/>
            <person name="Jex A.R."/>
            <person name="Hall R.S."/>
            <person name="Safavi-Hemami H."/>
            <person name="Kaewkong W."/>
            <person name="Bertrand D."/>
            <person name="Gao S."/>
            <person name="Seet Q."/>
            <person name="Wongkham S."/>
            <person name="Teh B.T."/>
            <person name="Wongkham C."/>
            <person name="Intapan P.M."/>
            <person name="Maleewong W."/>
            <person name="Yang X."/>
            <person name="Hu M."/>
            <person name="Wang Z."/>
            <person name="Hofmann A."/>
            <person name="Sternberg P.W."/>
            <person name="Tan P."/>
            <person name="Wang J."/>
            <person name="Gasser R.B."/>
        </authorList>
    </citation>
    <scope>NUCLEOTIDE SEQUENCE [LARGE SCALE GENOMIC DNA]</scope>
</reference>
<keyword evidence="2" id="KW-1185">Reference proteome</keyword>
<dbReference type="AlphaFoldDB" id="A0A074ZYU6"/>
<evidence type="ECO:0000313" key="1">
    <source>
        <dbReference type="EMBL" id="KER32231.1"/>
    </source>
</evidence>
<dbReference type="RefSeq" id="XP_009163993.1">
    <property type="nucleotide sequence ID" value="XM_009165729.1"/>
</dbReference>
<proteinExistence type="predicted"/>
<evidence type="ECO:0000313" key="2">
    <source>
        <dbReference type="Proteomes" id="UP000054324"/>
    </source>
</evidence>
<sequence length="110" mass="12214">MCTNGYEKSGVRSPEQVLLAWLCCVSETRIQDVSKVVELTTPSLSTHSRLCIFGDTEAAAAPKLTVALKTSKTSLRRLELWWLRWTKISDIIVVFGNLSAQVDRIGTSET</sequence>
<dbReference type="KEGG" id="ovi:T265_01663"/>
<dbReference type="CTD" id="20315851"/>
<gene>
    <name evidence="1" type="ORF">T265_01663</name>
</gene>
<dbReference type="EMBL" id="KL596636">
    <property type="protein sequence ID" value="KER32231.1"/>
    <property type="molecule type" value="Genomic_DNA"/>
</dbReference>
<protein>
    <submittedName>
        <fullName evidence="1">Uncharacterized protein</fullName>
    </submittedName>
</protein>